<dbReference type="Proteomes" id="UP001163046">
    <property type="component" value="Unassembled WGS sequence"/>
</dbReference>
<evidence type="ECO:0000313" key="1">
    <source>
        <dbReference type="EMBL" id="KAJ7382870.1"/>
    </source>
</evidence>
<gene>
    <name evidence="1" type="ORF">OS493_032239</name>
</gene>
<proteinExistence type="predicted"/>
<organism evidence="1 2">
    <name type="scientific">Desmophyllum pertusum</name>
    <dbReference type="NCBI Taxonomy" id="174260"/>
    <lineage>
        <taxon>Eukaryota</taxon>
        <taxon>Metazoa</taxon>
        <taxon>Cnidaria</taxon>
        <taxon>Anthozoa</taxon>
        <taxon>Hexacorallia</taxon>
        <taxon>Scleractinia</taxon>
        <taxon>Caryophylliina</taxon>
        <taxon>Caryophylliidae</taxon>
        <taxon>Desmophyllum</taxon>
    </lineage>
</organism>
<name>A0A9W9ZK77_9CNID</name>
<comment type="caution">
    <text evidence="1">The sequence shown here is derived from an EMBL/GenBank/DDBJ whole genome shotgun (WGS) entry which is preliminary data.</text>
</comment>
<reference evidence="1" key="1">
    <citation type="submission" date="2023-01" db="EMBL/GenBank/DDBJ databases">
        <title>Genome assembly of the deep-sea coral Lophelia pertusa.</title>
        <authorList>
            <person name="Herrera S."/>
            <person name="Cordes E."/>
        </authorList>
    </citation>
    <scope>NUCLEOTIDE SEQUENCE</scope>
    <source>
        <strain evidence="1">USNM1676648</strain>
        <tissue evidence="1">Polyp</tissue>
    </source>
</reference>
<sequence length="225" mass="25677">MFQCSQKHFLNTLEILMLNNIVIIILQIIKSICVHQSLPQLAESLPEGSEAKEMYKNLLSKSYHCRTVGEEISQGTFVVGSLERVWETSTLMTVDERAIVGAVSKMWIFRRAIVNGLEFQSALYKKTTARNNFTVIFHRNGKNHYGSVLKYVKYAVKCTRMSCAQLHGRCSCTLPMYYIALVKKLARHTCQLPSYQGMQIVRHIKRVTLADDIIAVPIHPSKRNV</sequence>
<evidence type="ECO:0000313" key="2">
    <source>
        <dbReference type="Proteomes" id="UP001163046"/>
    </source>
</evidence>
<protein>
    <submittedName>
        <fullName evidence="1">Uncharacterized protein</fullName>
    </submittedName>
</protein>
<dbReference type="AlphaFoldDB" id="A0A9W9ZK77"/>
<dbReference type="EMBL" id="MU825912">
    <property type="protein sequence ID" value="KAJ7382870.1"/>
    <property type="molecule type" value="Genomic_DNA"/>
</dbReference>
<keyword evidence="2" id="KW-1185">Reference proteome</keyword>
<accession>A0A9W9ZK77</accession>